<dbReference type="PROSITE" id="PS51257">
    <property type="entry name" value="PROKAR_LIPOPROTEIN"/>
    <property type="match status" value="1"/>
</dbReference>
<evidence type="ECO:0000313" key="6">
    <source>
        <dbReference type="Proteomes" id="UP000178666"/>
    </source>
</evidence>
<evidence type="ECO:0000256" key="2">
    <source>
        <dbReference type="SAM" id="SignalP"/>
    </source>
</evidence>
<accession>A0AAC8YHB3</accession>
<keyword evidence="6" id="KW-1185">Reference proteome</keyword>
<dbReference type="EMBL" id="CP014352">
    <property type="protein sequence ID" value="AMS06360.1"/>
    <property type="molecule type" value="Genomic_DNA"/>
</dbReference>
<organism evidence="3 5">
    <name type="scientific">Acidipropionibacterium acidipropionici</name>
    <dbReference type="NCBI Taxonomy" id="1748"/>
    <lineage>
        <taxon>Bacteria</taxon>
        <taxon>Bacillati</taxon>
        <taxon>Actinomycetota</taxon>
        <taxon>Actinomycetes</taxon>
        <taxon>Propionibacteriales</taxon>
        <taxon>Propionibacteriaceae</taxon>
        <taxon>Acidipropionibacterium</taxon>
    </lineage>
</organism>
<reference evidence="3 5" key="2">
    <citation type="submission" date="2016-02" db="EMBL/GenBank/DDBJ databases">
        <title>Complete Genome Sequence of Propionibacterium acidipropionici ATCC 55737.</title>
        <authorList>
            <person name="Luna Flores C.H."/>
            <person name="Nielsen L.K."/>
            <person name="Marcellin E."/>
        </authorList>
    </citation>
    <scope>NUCLEOTIDE SEQUENCE [LARGE SCALE GENOMIC DNA]</scope>
    <source>
        <strain evidence="3 5">ATCC 55737</strain>
    </source>
</reference>
<name>A0AAC8YHB3_9ACTN</name>
<feature type="signal peptide" evidence="2">
    <location>
        <begin position="1"/>
        <end position="26"/>
    </location>
</feature>
<evidence type="ECO:0000313" key="3">
    <source>
        <dbReference type="EMBL" id="AMS06360.1"/>
    </source>
</evidence>
<feature type="region of interest" description="Disordered" evidence="1">
    <location>
        <begin position="153"/>
        <end position="192"/>
    </location>
</feature>
<feature type="compositionally biased region" description="Low complexity" evidence="1">
    <location>
        <begin position="159"/>
        <end position="192"/>
    </location>
</feature>
<reference evidence="4 6" key="1">
    <citation type="journal article" date="2016" name="Plant Dis.">
        <title>Improved production of propionic acid using genome shuffling.</title>
        <authorList>
            <person name="Luna-Flores C.H."/>
            <person name="Palfreyman R.W."/>
            <person name="Kromer J.O."/>
            <person name="Nielsen L.K."/>
            <person name="Marcellin E."/>
        </authorList>
    </citation>
    <scope>NUCLEOTIDE SEQUENCE [LARGE SCALE GENOMIC DNA]</scope>
    <source>
        <strain evidence="4 6">F3E8</strain>
    </source>
</reference>
<protein>
    <recommendedName>
        <fullName evidence="7">Lipoprotein</fullName>
    </recommendedName>
</protein>
<dbReference type="Proteomes" id="UP000075221">
    <property type="component" value="Chromosome"/>
</dbReference>
<dbReference type="EMBL" id="CP015970">
    <property type="protein sequence ID" value="AOZ47811.1"/>
    <property type="molecule type" value="Genomic_DNA"/>
</dbReference>
<evidence type="ECO:0000313" key="5">
    <source>
        <dbReference type="Proteomes" id="UP000075221"/>
    </source>
</evidence>
<evidence type="ECO:0000313" key="4">
    <source>
        <dbReference type="EMBL" id="AOZ47811.1"/>
    </source>
</evidence>
<evidence type="ECO:0008006" key="7">
    <source>
        <dbReference type="Google" id="ProtNLM"/>
    </source>
</evidence>
<gene>
    <name evidence="4" type="ORF">A8L58_15280</name>
    <name evidence="3" type="ORF">AXH35_13825</name>
</gene>
<evidence type="ECO:0000256" key="1">
    <source>
        <dbReference type="SAM" id="MobiDB-lite"/>
    </source>
</evidence>
<keyword evidence="2" id="KW-0732">Signal</keyword>
<dbReference type="Proteomes" id="UP000178666">
    <property type="component" value="Chromosome"/>
</dbReference>
<sequence length="192" mass="19071">MISARTLRSRATTVVVAATLLAPVLAGCSQEPKVIRPYTPAAGVNTANDTVKLRGLALVHADGQARLSGMATSSHNDAITGVTGEAMGPDDSVSGPLKPSTTRVALTANEGRNLVAAGIQVSSDDLKDGLLASITITFANSDPVTVLTPVISAGNPDFTPAAPTPSSTPSAPSSTPSALSSGSPAPTSTPSS</sequence>
<proteinExistence type="predicted"/>
<dbReference type="AlphaFoldDB" id="A0AAC8YHB3"/>
<dbReference type="RefSeq" id="WP_062820220.1">
    <property type="nucleotide sequence ID" value="NZ_CP014352.1"/>
</dbReference>
<feature type="chain" id="PRO_5042254630" description="Lipoprotein" evidence="2">
    <location>
        <begin position="27"/>
        <end position="192"/>
    </location>
</feature>